<dbReference type="Proteomes" id="UP000694547">
    <property type="component" value="Chromosome 3"/>
</dbReference>
<reference evidence="2 3" key="1">
    <citation type="submission" date="2018-10" db="EMBL/GenBank/DDBJ databases">
        <title>Improved assembly of the deer mouse Peromyscus maniculatus genome.</title>
        <authorList>
            <person name="Lassance J.-M."/>
            <person name="Hoekstra H.E."/>
        </authorList>
    </citation>
    <scope>NUCLEOTIDE SEQUENCE [LARGE SCALE GENOMIC DNA]</scope>
</reference>
<evidence type="ECO:0000313" key="3">
    <source>
        <dbReference type="Proteomes" id="UP000694547"/>
    </source>
</evidence>
<dbReference type="GeneTree" id="ENSGT00960000191636"/>
<protein>
    <submittedName>
        <fullName evidence="2">Uncharacterized protein</fullName>
    </submittedName>
</protein>
<reference evidence="2" key="3">
    <citation type="submission" date="2025-09" db="UniProtKB">
        <authorList>
            <consortium name="Ensembl"/>
        </authorList>
    </citation>
    <scope>IDENTIFICATION</scope>
</reference>
<feature type="region of interest" description="Disordered" evidence="1">
    <location>
        <begin position="1"/>
        <end position="27"/>
    </location>
</feature>
<evidence type="ECO:0000313" key="2">
    <source>
        <dbReference type="Ensembl" id="ENSPEMP00000035776.1"/>
    </source>
</evidence>
<dbReference type="AlphaFoldDB" id="A0A8C8W4W1"/>
<evidence type="ECO:0000256" key="1">
    <source>
        <dbReference type="SAM" id="MobiDB-lite"/>
    </source>
</evidence>
<sequence length="82" mass="8582">MLQFLVSGASEDRAPRSPRPLGVPGRRGTALNLRLEPVVAPRGSSRGSPPAFSQVLSPLPGFICSPSSSENFAGVINSQFTC</sequence>
<proteinExistence type="predicted"/>
<dbReference type="Ensembl" id="ENSPEMT00000040308.1">
    <property type="protein sequence ID" value="ENSPEMP00000035776.1"/>
    <property type="gene ID" value="ENSPEMG00000025229.1"/>
</dbReference>
<accession>A0A8C8W4W1</accession>
<reference evidence="2" key="2">
    <citation type="submission" date="2025-08" db="UniProtKB">
        <authorList>
            <consortium name="Ensembl"/>
        </authorList>
    </citation>
    <scope>IDENTIFICATION</scope>
</reference>
<keyword evidence="3" id="KW-1185">Reference proteome</keyword>
<name>A0A8C8W4W1_PERMB</name>
<organism evidence="2 3">
    <name type="scientific">Peromyscus maniculatus bairdii</name>
    <name type="common">Prairie deer mouse</name>
    <dbReference type="NCBI Taxonomy" id="230844"/>
    <lineage>
        <taxon>Eukaryota</taxon>
        <taxon>Metazoa</taxon>
        <taxon>Chordata</taxon>
        <taxon>Craniata</taxon>
        <taxon>Vertebrata</taxon>
        <taxon>Euteleostomi</taxon>
        <taxon>Mammalia</taxon>
        <taxon>Eutheria</taxon>
        <taxon>Euarchontoglires</taxon>
        <taxon>Glires</taxon>
        <taxon>Rodentia</taxon>
        <taxon>Myomorpha</taxon>
        <taxon>Muroidea</taxon>
        <taxon>Cricetidae</taxon>
        <taxon>Neotominae</taxon>
        <taxon>Peromyscus</taxon>
    </lineage>
</organism>